<dbReference type="GO" id="GO:0101006">
    <property type="term" value="F:protein histidine phosphatase activity"/>
    <property type="evidence" value="ECO:0007669"/>
    <property type="project" value="InterPro"/>
</dbReference>
<sequence>MELYLIRHAHALPGEPDEERPLSEKGRRAFARVVRGLGALGVRLDRVYTSPWRRAKETADLLRPLAGAVEETPLLAAFPSPALLEALKEKRVALVGHEPWLSALAAWLVLGAPLEGRLRMKKGGVALLRGRPRPGGMVLLGLYPPSLLEALGKGEEEEGQKA</sequence>
<dbReference type="SMART" id="SM00855">
    <property type="entry name" value="PGAM"/>
    <property type="match status" value="1"/>
</dbReference>
<dbReference type="InterPro" id="IPR004449">
    <property type="entry name" value="SixA"/>
</dbReference>
<comment type="caution">
    <text evidence="1">The sequence shown here is derived from an EMBL/GenBank/DDBJ whole genome shotgun (WGS) entry which is preliminary data.</text>
</comment>
<dbReference type="OrthoDB" id="194934at2"/>
<dbReference type="EMBL" id="JPSL02000037">
    <property type="protein sequence ID" value="KGQ21420.1"/>
    <property type="molecule type" value="Genomic_DNA"/>
</dbReference>
<dbReference type="CDD" id="cd07067">
    <property type="entry name" value="HP_PGM_like"/>
    <property type="match status" value="1"/>
</dbReference>
<dbReference type="Pfam" id="PF00300">
    <property type="entry name" value="His_Phos_1"/>
    <property type="match status" value="1"/>
</dbReference>
<proteinExistence type="predicted"/>
<dbReference type="Gene3D" id="3.40.50.1240">
    <property type="entry name" value="Phosphoglycerate mutase-like"/>
    <property type="match status" value="1"/>
</dbReference>
<dbReference type="InterPro" id="IPR029033">
    <property type="entry name" value="His_PPase_superfam"/>
</dbReference>
<keyword evidence="2" id="KW-1185">Reference proteome</keyword>
<evidence type="ECO:0000313" key="1">
    <source>
        <dbReference type="EMBL" id="KGQ21420.1"/>
    </source>
</evidence>
<dbReference type="Proteomes" id="UP000030364">
    <property type="component" value="Unassembled WGS sequence"/>
</dbReference>
<dbReference type="STRING" id="276.THFILI_02700"/>
<name>A0A0A2WSY0_THEFI</name>
<dbReference type="AlphaFoldDB" id="A0A0A2WSY0"/>
<dbReference type="InterPro" id="IPR013078">
    <property type="entry name" value="His_Pase_superF_clade-1"/>
</dbReference>
<protein>
    <recommendedName>
        <fullName evidence="3">Phosphohistidine phosphatase</fullName>
    </recommendedName>
</protein>
<dbReference type="GO" id="GO:0005737">
    <property type="term" value="C:cytoplasm"/>
    <property type="evidence" value="ECO:0007669"/>
    <property type="project" value="InterPro"/>
</dbReference>
<gene>
    <name evidence="1" type="ORF">THFILI_02700</name>
</gene>
<organism evidence="1 2">
    <name type="scientific">Thermus filiformis</name>
    <dbReference type="NCBI Taxonomy" id="276"/>
    <lineage>
        <taxon>Bacteria</taxon>
        <taxon>Thermotogati</taxon>
        <taxon>Deinococcota</taxon>
        <taxon>Deinococci</taxon>
        <taxon>Thermales</taxon>
        <taxon>Thermaceae</taxon>
        <taxon>Thermus</taxon>
    </lineage>
</organism>
<dbReference type="NCBIfam" id="TIGR00249">
    <property type="entry name" value="sixA"/>
    <property type="match status" value="1"/>
</dbReference>
<evidence type="ECO:0000313" key="2">
    <source>
        <dbReference type="Proteomes" id="UP000030364"/>
    </source>
</evidence>
<evidence type="ECO:0008006" key="3">
    <source>
        <dbReference type="Google" id="ProtNLM"/>
    </source>
</evidence>
<dbReference type="SUPFAM" id="SSF53254">
    <property type="entry name" value="Phosphoglycerate mutase-like"/>
    <property type="match status" value="1"/>
</dbReference>
<reference evidence="1 2" key="1">
    <citation type="journal article" date="2015" name="Genome Announc.">
        <title>Draft Genome Sequence of the Thermophile Thermus filiformis ATCC 43280, Producer of Carotenoid-(Di)glucoside-Branched Fatty Acid (Di)esters and Source of Hyperthermostable Enzymes of Biotechnological Interest.</title>
        <authorList>
            <person name="Mandelli F."/>
            <person name="Oliveira Ramires B."/>
            <person name="Couger M.B."/>
            <person name="Paixao D.A."/>
            <person name="Camilo C.M."/>
            <person name="Polikarpov I."/>
            <person name="Prade R."/>
            <person name="Riano-Pachon D.M."/>
            <person name="Squina F.M."/>
        </authorList>
    </citation>
    <scope>NUCLEOTIDE SEQUENCE [LARGE SCALE GENOMIC DNA]</scope>
    <source>
        <strain evidence="1 2">ATCC 43280</strain>
    </source>
</reference>
<dbReference type="RefSeq" id="WP_038065968.1">
    <property type="nucleotide sequence ID" value="NZ_JPSL02000037.1"/>
</dbReference>
<accession>A0A0A2WSY0</accession>